<dbReference type="Pfam" id="PF13715">
    <property type="entry name" value="CarbopepD_reg_2"/>
    <property type="match status" value="1"/>
</dbReference>
<comment type="caution">
    <text evidence="2">The sequence shown here is derived from an EMBL/GenBank/DDBJ whole genome shotgun (WGS) entry which is preliminary data.</text>
</comment>
<dbReference type="RefSeq" id="WP_188313526.1">
    <property type="nucleotide sequence ID" value="NZ_JABTCG010000002.1"/>
</dbReference>
<proteinExistence type="predicted"/>
<dbReference type="InterPro" id="IPR013784">
    <property type="entry name" value="Carb-bd-like_fold"/>
</dbReference>
<reference evidence="2 3" key="1">
    <citation type="submission" date="2020-05" db="EMBL/GenBank/DDBJ databases">
        <title>The draft genome sequence of Maribacter arenosus CAU 1321.</title>
        <authorList>
            <person name="Mu L."/>
        </authorList>
    </citation>
    <scope>NUCLEOTIDE SEQUENCE [LARGE SCALE GENOMIC DNA]</scope>
    <source>
        <strain evidence="2 3">CAU 1321</strain>
    </source>
</reference>
<dbReference type="SUPFAM" id="SSF49452">
    <property type="entry name" value="Starch-binding domain-like"/>
    <property type="match status" value="1"/>
</dbReference>
<feature type="chain" id="PRO_5046108135" evidence="1">
    <location>
        <begin position="19"/>
        <end position="129"/>
    </location>
</feature>
<organism evidence="2 3">
    <name type="scientific">Maribacter arenosus</name>
    <dbReference type="NCBI Taxonomy" id="1854708"/>
    <lineage>
        <taxon>Bacteria</taxon>
        <taxon>Pseudomonadati</taxon>
        <taxon>Bacteroidota</taxon>
        <taxon>Flavobacteriia</taxon>
        <taxon>Flavobacteriales</taxon>
        <taxon>Flavobacteriaceae</taxon>
        <taxon>Maribacter</taxon>
    </lineage>
</organism>
<evidence type="ECO:0000313" key="2">
    <source>
        <dbReference type="EMBL" id="MBD0850398.1"/>
    </source>
</evidence>
<evidence type="ECO:0000256" key="1">
    <source>
        <dbReference type="SAM" id="SignalP"/>
    </source>
</evidence>
<dbReference type="Gene3D" id="2.60.40.1120">
    <property type="entry name" value="Carboxypeptidase-like, regulatory domain"/>
    <property type="match status" value="1"/>
</dbReference>
<name>A0ABR7VAN9_9FLAO</name>
<feature type="signal peptide" evidence="1">
    <location>
        <begin position="1"/>
        <end position="18"/>
    </location>
</feature>
<keyword evidence="3" id="KW-1185">Reference proteome</keyword>
<dbReference type="EMBL" id="JABTCG010000002">
    <property type="protein sequence ID" value="MBD0850398.1"/>
    <property type="molecule type" value="Genomic_DNA"/>
</dbReference>
<gene>
    <name evidence="2" type="ORF">HPE63_06935</name>
</gene>
<sequence>MNKITFLLAFLFALNILAQDKGSLSGRVLDMGLNNEPMLMAYVALKDYSQKVETNFHGNFEFKNIPVGKHTLVVGYTGYETVEIAVHITKDKTSRIRCGLYQKTIVLGDYHPIHTDHTEASLAVETSLE</sequence>
<protein>
    <submittedName>
        <fullName evidence="2">Carboxypeptidase-like regulatory domain-containing protein</fullName>
    </submittedName>
</protein>
<accession>A0ABR7VAN9</accession>
<keyword evidence="1" id="KW-0732">Signal</keyword>
<dbReference type="Proteomes" id="UP000598350">
    <property type="component" value="Unassembled WGS sequence"/>
</dbReference>
<evidence type="ECO:0000313" key="3">
    <source>
        <dbReference type="Proteomes" id="UP000598350"/>
    </source>
</evidence>